<name>A0AB39RLT6_9ACTN</name>
<dbReference type="AlphaFoldDB" id="A0AB39RLT6"/>
<sequence length="62" mass="6313">MAVTISLVLFFGFLLALLLRSKTLGAGSAFVAAMFGFYLASTGAADTVNALMSALVAALPDL</sequence>
<organism evidence="1">
    <name type="scientific">Streptomyces sp. R41</name>
    <dbReference type="NCBI Taxonomy" id="3238632"/>
    <lineage>
        <taxon>Bacteria</taxon>
        <taxon>Bacillati</taxon>
        <taxon>Actinomycetota</taxon>
        <taxon>Actinomycetes</taxon>
        <taxon>Kitasatosporales</taxon>
        <taxon>Streptomycetaceae</taxon>
        <taxon>Streptomyces</taxon>
    </lineage>
</organism>
<evidence type="ECO:0008006" key="2">
    <source>
        <dbReference type="Google" id="ProtNLM"/>
    </source>
</evidence>
<evidence type="ECO:0000313" key="1">
    <source>
        <dbReference type="EMBL" id="XDQ54878.1"/>
    </source>
</evidence>
<protein>
    <recommendedName>
        <fullName evidence="2">DUF2304 domain-containing protein</fullName>
    </recommendedName>
</protein>
<gene>
    <name evidence="1" type="ORF">AB5J53_26060</name>
</gene>
<dbReference type="RefSeq" id="WP_369248077.1">
    <property type="nucleotide sequence ID" value="NZ_CP163443.1"/>
</dbReference>
<accession>A0AB39RLT6</accession>
<proteinExistence type="predicted"/>
<reference evidence="1" key="1">
    <citation type="submission" date="2024-07" db="EMBL/GenBank/DDBJ databases">
        <authorList>
            <person name="Yu S.T."/>
        </authorList>
    </citation>
    <scope>NUCLEOTIDE SEQUENCE</scope>
    <source>
        <strain evidence="1">R41</strain>
    </source>
</reference>
<dbReference type="EMBL" id="CP163443">
    <property type="protein sequence ID" value="XDQ54878.1"/>
    <property type="molecule type" value="Genomic_DNA"/>
</dbReference>